<keyword evidence="1 2" id="KW-0732">Signal</keyword>
<evidence type="ECO:0000313" key="3">
    <source>
        <dbReference type="EMBL" id="MCM2678197.1"/>
    </source>
</evidence>
<feature type="chain" id="PRO_5041355983" evidence="2">
    <location>
        <begin position="20"/>
        <end position="126"/>
    </location>
</feature>
<keyword evidence="4" id="KW-1185">Reference proteome</keyword>
<name>A0AA41W3J8_9GAMM</name>
<dbReference type="AlphaFoldDB" id="A0AA41W3J8"/>
<sequence>MKRTVIVLAGSLIMLSTLAGCVVSVNDGDWDSEFANSHGWQQHQKDNRAAIANLTTSTSYESILANLGTPDFTENLKQDDAEYQILFYQTNTKHGDGKITKDECTPLVFKNRELIGWGDTALERLQ</sequence>
<dbReference type="Gene3D" id="3.30.1450.10">
    <property type="match status" value="1"/>
</dbReference>
<accession>A0AA41W3J8</accession>
<protein>
    <submittedName>
        <fullName evidence="3">DUF3192 domain-containing protein</fullName>
    </submittedName>
</protein>
<proteinExistence type="predicted"/>
<comment type="caution">
    <text evidence="3">The sequence shown here is derived from an EMBL/GenBank/DDBJ whole genome shotgun (WGS) entry which is preliminary data.</text>
</comment>
<gene>
    <name evidence="3" type="ORF">NAF29_00735</name>
</gene>
<reference evidence="3 4" key="1">
    <citation type="journal article" date="2013" name="Antonie Van Leeuwenhoek">
        <title>Echinimonas agarilytica gen. nov., sp. nov., a new gammaproteobacterium isolated from the sea urchin Strongylocentrotus intermedius.</title>
        <authorList>
            <person name="Nedashkovskaya O.I."/>
            <person name="Stenkova A.M."/>
            <person name="Zhukova N.V."/>
            <person name="Van Trappen S."/>
            <person name="Lee J.S."/>
            <person name="Kim S.B."/>
        </authorList>
    </citation>
    <scope>NUCLEOTIDE SEQUENCE [LARGE SCALE GENOMIC DNA]</scope>
    <source>
        <strain evidence="3 4">KMM 6351</strain>
    </source>
</reference>
<dbReference type="InterPro" id="IPR037873">
    <property type="entry name" value="BamE-like"/>
</dbReference>
<evidence type="ECO:0000256" key="2">
    <source>
        <dbReference type="SAM" id="SignalP"/>
    </source>
</evidence>
<evidence type="ECO:0000256" key="1">
    <source>
        <dbReference type="ARBA" id="ARBA00022729"/>
    </source>
</evidence>
<dbReference type="InterPro" id="IPR021534">
    <property type="entry name" value="DUF3192"/>
</dbReference>
<dbReference type="EMBL" id="JAMQGP010000001">
    <property type="protein sequence ID" value="MCM2678197.1"/>
    <property type="molecule type" value="Genomic_DNA"/>
</dbReference>
<feature type="signal peptide" evidence="2">
    <location>
        <begin position="1"/>
        <end position="19"/>
    </location>
</feature>
<evidence type="ECO:0000313" key="4">
    <source>
        <dbReference type="Proteomes" id="UP001165393"/>
    </source>
</evidence>
<dbReference type="RefSeq" id="WP_251259517.1">
    <property type="nucleotide sequence ID" value="NZ_JAMQGP010000001.1"/>
</dbReference>
<dbReference type="PROSITE" id="PS51257">
    <property type="entry name" value="PROKAR_LIPOPROTEIN"/>
    <property type="match status" value="1"/>
</dbReference>
<organism evidence="3 4">
    <name type="scientific">Echinimonas agarilytica</name>
    <dbReference type="NCBI Taxonomy" id="1215918"/>
    <lineage>
        <taxon>Bacteria</taxon>
        <taxon>Pseudomonadati</taxon>
        <taxon>Pseudomonadota</taxon>
        <taxon>Gammaproteobacteria</taxon>
        <taxon>Alteromonadales</taxon>
        <taxon>Echinimonadaceae</taxon>
        <taxon>Echinimonas</taxon>
    </lineage>
</organism>
<dbReference type="Pfam" id="PF11399">
    <property type="entry name" value="DUF3192"/>
    <property type="match status" value="1"/>
</dbReference>
<dbReference type="Proteomes" id="UP001165393">
    <property type="component" value="Unassembled WGS sequence"/>
</dbReference>